<dbReference type="KEGG" id="ovi:T265_07839"/>
<dbReference type="Proteomes" id="UP000054324">
    <property type="component" value="Unassembled WGS sequence"/>
</dbReference>
<evidence type="ECO:0000313" key="2">
    <source>
        <dbReference type="Proteomes" id="UP000054324"/>
    </source>
</evidence>
<reference evidence="1 2" key="1">
    <citation type="submission" date="2013-11" db="EMBL/GenBank/DDBJ databases">
        <title>Opisthorchis viverrini - life in the bile duct.</title>
        <authorList>
            <person name="Young N.D."/>
            <person name="Nagarajan N."/>
            <person name="Lin S.J."/>
            <person name="Korhonen P.K."/>
            <person name="Jex A.R."/>
            <person name="Hall R.S."/>
            <person name="Safavi-Hemami H."/>
            <person name="Kaewkong W."/>
            <person name="Bertrand D."/>
            <person name="Gao S."/>
            <person name="Seet Q."/>
            <person name="Wongkham S."/>
            <person name="Teh B.T."/>
            <person name="Wongkham C."/>
            <person name="Intapan P.M."/>
            <person name="Maleewong W."/>
            <person name="Yang X."/>
            <person name="Hu M."/>
            <person name="Wang Z."/>
            <person name="Hofmann A."/>
            <person name="Sternberg P.W."/>
            <person name="Tan P."/>
            <person name="Wang J."/>
            <person name="Gasser R.B."/>
        </authorList>
    </citation>
    <scope>NUCLEOTIDE SEQUENCE [LARGE SCALE GENOMIC DNA]</scope>
</reference>
<dbReference type="CTD" id="20322018"/>
<evidence type="ECO:0000313" key="1">
    <source>
        <dbReference type="EMBL" id="KER24529.1"/>
    </source>
</evidence>
<gene>
    <name evidence="1" type="ORF">T265_07839</name>
</gene>
<dbReference type="OrthoDB" id="10547473at2759"/>
<name>A0A075AAD2_OPIVI</name>
<accession>A0A075AAD2</accession>
<dbReference type="AlphaFoldDB" id="A0A075AAD2"/>
<sequence length="79" mass="9193">MDTRTGILFVFDIRASPLSSFNFRRNKLSVQRFPPFREVFRIPTSQALVSEKGLMHLSPIPSTYAVHVLAEFIEYNFTR</sequence>
<organism evidence="1 2">
    <name type="scientific">Opisthorchis viverrini</name>
    <name type="common">Southeast Asian liver fluke</name>
    <dbReference type="NCBI Taxonomy" id="6198"/>
    <lineage>
        <taxon>Eukaryota</taxon>
        <taxon>Metazoa</taxon>
        <taxon>Spiralia</taxon>
        <taxon>Lophotrochozoa</taxon>
        <taxon>Platyhelminthes</taxon>
        <taxon>Trematoda</taxon>
        <taxon>Digenea</taxon>
        <taxon>Opisthorchiida</taxon>
        <taxon>Opisthorchiata</taxon>
        <taxon>Opisthorchiidae</taxon>
        <taxon>Opisthorchis</taxon>
    </lineage>
</organism>
<protein>
    <submittedName>
        <fullName evidence="1">Uncharacterized protein</fullName>
    </submittedName>
</protein>
<keyword evidence="2" id="KW-1185">Reference proteome</keyword>
<dbReference type="EMBL" id="KL596807">
    <property type="protein sequence ID" value="KER24529.1"/>
    <property type="molecule type" value="Genomic_DNA"/>
</dbReference>
<dbReference type="GeneID" id="20322018"/>
<proteinExistence type="predicted"/>
<dbReference type="RefSeq" id="XP_009171736.1">
    <property type="nucleotide sequence ID" value="XM_009173472.1"/>
</dbReference>